<dbReference type="RefSeq" id="WP_375095630.1">
    <property type="nucleotide sequence ID" value="NZ_JAROCE010000001.1"/>
</dbReference>
<sequence length="179" mass="19527">MVSPFLYFPGERLSMAELTAACLDGLLTPIGEGFMPADAVETAWMRARSLAPLLGERWAAVRSSAAWVHGGVGVEPFRHRIQRASAERARPPRRTGVLANDVRIAPEDVMAIAGVHVARPERTLVDLARSGEADEQGAARAWAEAVPDLAEGARAWLQRHPRFPHARRAHALLSSVRTM</sequence>
<evidence type="ECO:0000313" key="2">
    <source>
        <dbReference type="Proteomes" id="UP001630303"/>
    </source>
</evidence>
<name>A0ABW9GBR8_9MICO</name>
<evidence type="ECO:0000313" key="1">
    <source>
        <dbReference type="EMBL" id="MFM2719059.1"/>
    </source>
</evidence>
<dbReference type="EMBL" id="JAROCE010000001">
    <property type="protein sequence ID" value="MFM2719059.1"/>
    <property type="molecule type" value="Genomic_DNA"/>
</dbReference>
<gene>
    <name evidence="1" type="ORF">P5G46_00850</name>
</gene>
<accession>A0ABW9GBR8</accession>
<evidence type="ECO:0008006" key="3">
    <source>
        <dbReference type="Google" id="ProtNLM"/>
    </source>
</evidence>
<dbReference type="Proteomes" id="UP001630303">
    <property type="component" value="Unassembled WGS sequence"/>
</dbReference>
<comment type="caution">
    <text evidence="1">The sequence shown here is derived from an EMBL/GenBank/DDBJ whole genome shotgun (WGS) entry which is preliminary data.</text>
</comment>
<keyword evidence="2" id="KW-1185">Reference proteome</keyword>
<proteinExistence type="predicted"/>
<reference evidence="1 2" key="1">
    <citation type="submission" date="2023-03" db="EMBL/GenBank/DDBJ databases">
        <title>MT1 and MT2 Draft Genomes of Novel Species.</title>
        <authorList>
            <person name="Venkateswaran K."/>
        </authorList>
    </citation>
    <scope>NUCLEOTIDE SEQUENCE [LARGE SCALE GENOMIC DNA]</scope>
    <source>
        <strain evidence="1 2">IF8SW-P5</strain>
    </source>
</reference>
<protein>
    <recommendedName>
        <fullName evidence="3">AbiEi antitoxin C-terminal domain-containing protein</fullName>
    </recommendedName>
</protein>
<organism evidence="1 2">
    <name type="scientific">Microbacterium mcarthurae</name>
    <dbReference type="NCBI Taxonomy" id="3035918"/>
    <lineage>
        <taxon>Bacteria</taxon>
        <taxon>Bacillati</taxon>
        <taxon>Actinomycetota</taxon>
        <taxon>Actinomycetes</taxon>
        <taxon>Micrococcales</taxon>
        <taxon>Microbacteriaceae</taxon>
        <taxon>Microbacterium</taxon>
    </lineage>
</organism>